<sequence>MRSSQYTATFNPPCDPSPSSRLSQDSYFSTLPATDCPFRVKLLPDILDSAALAACQGRVTDFRIKTKGPSNPSTQGHGRYQASSFRKNGPLKTHASLDSKFIVEPADEWYAMTRYHHFKMNDTEFRANMFIWVANQDMAVAQSNSDDCDGDNSKPAAPATVPTPDTVKTPSSYGWVGRILEIRARDDRNVYLRLARMYWPDDLMDCQLIKIDAKSQRVSGRQEYHGRYELIASNHMDIVNVMTVSARADVTHWQESEMETHMSLYWRQALDSALPRCICHIPENPDVILIGCPNPNCNEWMHEACIIDNVLSKALSRLRTPAAQLSRDGTPIPTTDTLREVIPPAPKPPSIADRSQIAKRNEAKAVRPWQAHFSGRLVRLQGHQVNPESDGESVTGAKVIKAEAVYSSPPLVEVTDRRGLVHGLKTWTVPISCLVCGTHIE</sequence>
<accession>A0ABR3YZN3</accession>
<comment type="caution">
    <text evidence="2">The sequence shown here is derived from an EMBL/GenBank/DDBJ whole genome shotgun (WGS) entry which is preliminary data.</text>
</comment>
<feature type="region of interest" description="Disordered" evidence="1">
    <location>
        <begin position="143"/>
        <end position="166"/>
    </location>
</feature>
<feature type="region of interest" description="Disordered" evidence="1">
    <location>
        <begin position="63"/>
        <end position="85"/>
    </location>
</feature>
<evidence type="ECO:0000313" key="2">
    <source>
        <dbReference type="EMBL" id="KAL1893844.1"/>
    </source>
</evidence>
<dbReference type="PANTHER" id="PTHR46364">
    <property type="entry name" value="OS08G0421900 PROTEIN"/>
    <property type="match status" value="1"/>
</dbReference>
<keyword evidence="3" id="KW-1185">Reference proteome</keyword>
<organism evidence="2 3">
    <name type="scientific">Ceratocystis pirilliformis</name>
    <dbReference type="NCBI Taxonomy" id="259994"/>
    <lineage>
        <taxon>Eukaryota</taxon>
        <taxon>Fungi</taxon>
        <taxon>Dikarya</taxon>
        <taxon>Ascomycota</taxon>
        <taxon>Pezizomycotina</taxon>
        <taxon>Sordariomycetes</taxon>
        <taxon>Hypocreomycetidae</taxon>
        <taxon>Microascales</taxon>
        <taxon>Ceratocystidaceae</taxon>
        <taxon>Ceratocystis</taxon>
    </lineage>
</organism>
<reference evidence="2 3" key="1">
    <citation type="journal article" date="2024" name="IMA Fungus">
        <title>IMA Genome - F19 : A genome assembly and annotation guide to empower mycologists, including annotated draft genome sequences of Ceratocystis pirilliformis, Diaporthe australafricana, Fusarium ophioides, Paecilomyces lecythidis, and Sporothrix stenoceras.</title>
        <authorList>
            <person name="Aylward J."/>
            <person name="Wilson A.M."/>
            <person name="Visagie C.M."/>
            <person name="Spraker J."/>
            <person name="Barnes I."/>
            <person name="Buitendag C."/>
            <person name="Ceriani C."/>
            <person name="Del Mar Angel L."/>
            <person name="du Plessis D."/>
            <person name="Fuchs T."/>
            <person name="Gasser K."/>
            <person name="Kramer D."/>
            <person name="Li W."/>
            <person name="Munsamy K."/>
            <person name="Piso A."/>
            <person name="Price J.L."/>
            <person name="Sonnekus B."/>
            <person name="Thomas C."/>
            <person name="van der Nest A."/>
            <person name="van Dijk A."/>
            <person name="van Heerden A."/>
            <person name="van Vuuren N."/>
            <person name="Yilmaz N."/>
            <person name="Duong T.A."/>
            <person name="van der Merwe N.A."/>
            <person name="Wingfield M.J."/>
            <person name="Wingfield B.D."/>
        </authorList>
    </citation>
    <scope>NUCLEOTIDE SEQUENCE [LARGE SCALE GENOMIC DNA]</scope>
    <source>
        <strain evidence="2 3">CMW 12675</strain>
    </source>
</reference>
<dbReference type="SUPFAM" id="SSF57903">
    <property type="entry name" value="FYVE/PHD zinc finger"/>
    <property type="match status" value="1"/>
</dbReference>
<feature type="compositionally biased region" description="Polar residues" evidence="1">
    <location>
        <begin position="68"/>
        <end position="85"/>
    </location>
</feature>
<proteinExistence type="predicted"/>
<name>A0ABR3YZN3_9PEZI</name>
<dbReference type="CDD" id="cd04370">
    <property type="entry name" value="BAH"/>
    <property type="match status" value="1"/>
</dbReference>
<feature type="compositionally biased region" description="Low complexity" evidence="1">
    <location>
        <begin position="153"/>
        <end position="166"/>
    </location>
</feature>
<evidence type="ECO:0008006" key="4">
    <source>
        <dbReference type="Google" id="ProtNLM"/>
    </source>
</evidence>
<dbReference type="InterPro" id="IPR011011">
    <property type="entry name" value="Znf_FYVE_PHD"/>
</dbReference>
<evidence type="ECO:0000256" key="1">
    <source>
        <dbReference type="SAM" id="MobiDB-lite"/>
    </source>
</evidence>
<dbReference type="Proteomes" id="UP001583280">
    <property type="component" value="Unassembled WGS sequence"/>
</dbReference>
<gene>
    <name evidence="2" type="ORF">Cpir12675_003911</name>
</gene>
<evidence type="ECO:0000313" key="3">
    <source>
        <dbReference type="Proteomes" id="UP001583280"/>
    </source>
</evidence>
<feature type="region of interest" description="Disordered" evidence="1">
    <location>
        <begin position="1"/>
        <end position="22"/>
    </location>
</feature>
<dbReference type="InterPro" id="IPR043151">
    <property type="entry name" value="BAH_sf"/>
</dbReference>
<feature type="compositionally biased region" description="Polar residues" evidence="1">
    <location>
        <begin position="1"/>
        <end position="10"/>
    </location>
</feature>
<protein>
    <recommendedName>
        <fullName evidence="4">BAH domain-containing protein</fullName>
    </recommendedName>
</protein>
<dbReference type="Gene3D" id="2.30.30.490">
    <property type="match status" value="1"/>
</dbReference>
<dbReference type="EMBL" id="JAWDJO010000101">
    <property type="protein sequence ID" value="KAL1893844.1"/>
    <property type="molecule type" value="Genomic_DNA"/>
</dbReference>